<dbReference type="GO" id="GO:0006369">
    <property type="term" value="P:termination of RNA polymerase II transcription"/>
    <property type="evidence" value="ECO:0007669"/>
    <property type="project" value="InterPro"/>
</dbReference>
<evidence type="ECO:0000256" key="2">
    <source>
        <dbReference type="ARBA" id="ARBA00022481"/>
    </source>
</evidence>
<dbReference type="PANTHER" id="PTHR15921">
    <property type="entry name" value="PRE-MRNA CLEAVAGE COMPLEX II"/>
    <property type="match status" value="1"/>
</dbReference>
<feature type="region of interest" description="Disordered" evidence="14">
    <location>
        <begin position="227"/>
        <end position="616"/>
    </location>
</feature>
<dbReference type="GO" id="GO:0005849">
    <property type="term" value="C:mRNA cleavage factor complex"/>
    <property type="evidence" value="ECO:0007669"/>
    <property type="project" value="InterPro"/>
</dbReference>
<keyword evidence="8" id="KW-0175">Coiled coil</keyword>
<sequence length="1669" mass="189197">MSEVESGREDACRDYQSSLEDLTFNSKPHINMLTILAEENVQFAKDIVILIEAQIAKAPTTEKLPVMYLMDSIVKNVGRDYLAAFSKNLVTTFINVFEKVDENTRKSLYKLRSTWDELFPSKKLFALDVRVNNLDPAWPIKPLPPNVNTASIHVNPKFLNKSEKTPPVAVPTPRTVPPRTSNPDPQKHQSQEQLIRQQLLVKQKQLLELQQKKLELELEQTKAQLENSIGSGAQKPNVTPEISHPPVKVPHPLPSHLEKSKTVPPHPHVKAHEKPQVPIRDPRLNKGSHHLSHGKDQVHKKDLKPSIASVTDSKIVKPLPNDKANAFVKQEKTKLGEKPPKRESLQSELKDRPKSPSPLKAKLPYAKDKSQGTENTRDSEISRRDPRLHKHLRNKTDDKEDEPKEKRKCDKKEEHKSEHRPSGNRNKIVNGTVQKNESTTKYSDKTKPGRNSNRKRSRSPKNRSPAHSPKGRDRRSPITRPRSISPLHALPKIGRLRQPGSKAPHADDILTSSREERTKRNTKTEVRDNRRQKRASEERQNPIGSVPVKSGSEPKDNVESWQGPKANKRWKTGWEENVNSQNEDHQVNRTPFKHRDSWQNNKGIASPRTPKQQHWLSVDADLKIPKELTNASKGELIKKASERFSSGEITHEEFLVVAHQIRQLFQYQEEKQRCTVWDSPTEENKAGIRKKPLLSNADLNYYEHKAKLKKTQVQHSFPGQDLMDPEYLNLELDEMLHSGRESEHGRRQDIAIPERNDNFSERARLHSPIPGARPHVDDIPLEDYRRHEEQREFPKGLNEEQRSSFSERFQQQRARYEESEEASYEENVDTRLDRRDSAMETFEDSSNITNIRENSPPMKGCMRFDGVTGNQERERFEAIPGHRVDPHFETMGTKPVDNSRFDGMMGQPGIQRFEGPQTQHLGPDQSIGHKRLGVPQVQPLGAPRFDGPPSQQLGAQRFEGAPGQPIGPQRFDGLQQLGPQRFEGGVGPRRYDGSPRPPLMQPRFEGMQNQPMRFDQPMRFEGQPLGPVRFEGPNGPRFEGNPPLRFDNGPGPQPLMRFDGSMGQVGPRFDGTSVNRFDSQPPHVQRFDLPGQPCQRFDGPPGHQTPPRFDGPMQVQPRFDGPMPQRFDGANQPQRFEPPMGQQGPRFENVHPPVRQNAPNFGQTGHFGDPQNVFHGQPQVLPPQGMPPQGMQPQGMPPQGMLPQGMTTQGLQPQGMPPHGIPPQGMPQQGMAPQGVQPQGIAPQGVQPQGMLHQGVQPQGMPFQRPEQRFDMPHGPNFVGPSGPGVQCFPNQLPRPSGPYFDDKIPNSQGPQFGNFNNISLGNAPPNQPFAPLNGMSQPASVSQPQPAFQDPTYVPPQGPNGGVFVQNQQGGALYPENHLGQLDVNELFSKLLSTGILKAKQAESSSSQASEPSLPPPPPPLEEEEDDPDDDQDVPDLTSFAMEDLKQRYDSVINRIYTGIQCYSCGMRFTKSQTDIYADHLDWHYRQNRTEKDVSRKITHRRWYYSLTDWIEFEEIADLEERAKSQFFEKVHEEVILKTQEAAKEKEFQSVPAGPAGQDEICEICQEQFEQYWDEEEEEWHLKNAMCVNEKIYHPSCYDDYKNTSSFLDSTPSPSKSLLENPLSAMLNLVKEEIRESSDNNIKDEPADNEVSSSCEIPLLTEIKKEPE</sequence>
<dbReference type="SMART" id="SM00582">
    <property type="entry name" value="RPR"/>
    <property type="match status" value="1"/>
</dbReference>
<feature type="compositionally biased region" description="Polar residues" evidence="14">
    <location>
        <begin position="423"/>
        <end position="441"/>
    </location>
</feature>
<protein>
    <recommendedName>
        <fullName evidence="12">Pre-mRNA cleavage complex 2 protein Pcf11</fullName>
    </recommendedName>
    <alternativeName>
        <fullName evidence="13">Pre-mRNA cleavage complex II protein Pcf11</fullName>
    </alternativeName>
</protein>
<dbReference type="CDD" id="cd16982">
    <property type="entry name" value="CID_Pcf11"/>
    <property type="match status" value="1"/>
</dbReference>
<keyword evidence="7" id="KW-0007">Acetylation</keyword>
<keyword evidence="4" id="KW-0597">Phosphoprotein</keyword>
<dbReference type="Pfam" id="PF20845">
    <property type="entry name" value="Pcf11_helical"/>
    <property type="match status" value="1"/>
</dbReference>
<dbReference type="InterPro" id="IPR006569">
    <property type="entry name" value="CID_dom"/>
</dbReference>
<evidence type="ECO:0000256" key="6">
    <source>
        <dbReference type="ARBA" id="ARBA00022843"/>
    </source>
</evidence>
<feature type="compositionally biased region" description="Acidic residues" evidence="14">
    <location>
        <begin position="818"/>
        <end position="827"/>
    </location>
</feature>
<dbReference type="InterPro" id="IPR008942">
    <property type="entry name" value="ENTH_VHS"/>
</dbReference>
<dbReference type="SUPFAM" id="SSF48464">
    <property type="entry name" value="ENTH/VHS domain"/>
    <property type="match status" value="1"/>
</dbReference>
<dbReference type="Pfam" id="PF20844">
    <property type="entry name" value="PCF11_RFEG_rpt"/>
    <property type="match status" value="1"/>
</dbReference>
<dbReference type="OrthoDB" id="343582at2759"/>
<evidence type="ECO:0000256" key="7">
    <source>
        <dbReference type="ARBA" id="ARBA00022990"/>
    </source>
</evidence>
<dbReference type="PANTHER" id="PTHR15921:SF3">
    <property type="entry name" value="PRE-MRNA CLEAVAGE COMPLEX 2 PROTEIN PCF11"/>
    <property type="match status" value="1"/>
</dbReference>
<gene>
    <name evidence="16" type="ORF">GDO86_004771</name>
</gene>
<dbReference type="Proteomes" id="UP000812440">
    <property type="component" value="Chromosome 2"/>
</dbReference>
<reference evidence="16" key="1">
    <citation type="thesis" date="2020" institute="ProQuest LLC" country="789 East Eisenhower Parkway, Ann Arbor, MI, USA">
        <title>Comparative Genomics and Chromosome Evolution.</title>
        <authorList>
            <person name="Mudd A.B."/>
        </authorList>
    </citation>
    <scope>NUCLEOTIDE SEQUENCE</scope>
    <source>
        <strain evidence="16">Female2</strain>
        <tissue evidence="16">Blood</tissue>
    </source>
</reference>
<feature type="compositionally biased region" description="Basic and acidic residues" evidence="14">
    <location>
        <begin position="293"/>
        <end position="304"/>
    </location>
</feature>
<dbReference type="InterPro" id="IPR048832">
    <property type="entry name" value="PCF11_charged"/>
</dbReference>
<accession>A0A8T2KEM8</accession>
<evidence type="ECO:0000256" key="13">
    <source>
        <dbReference type="ARBA" id="ARBA00083113"/>
    </source>
</evidence>
<dbReference type="InterPro" id="IPR054127">
    <property type="entry name" value="Pcf11_C"/>
</dbReference>
<feature type="region of interest" description="Disordered" evidence="14">
    <location>
        <begin position="1227"/>
        <end position="1369"/>
    </location>
</feature>
<keyword evidence="2" id="KW-0488">Methylation</keyword>
<dbReference type="Pfam" id="PF11526">
    <property type="entry name" value="Pfc11_Clp1_ID"/>
    <property type="match status" value="1"/>
</dbReference>
<feature type="compositionally biased region" description="Basic and acidic residues" evidence="14">
    <location>
        <begin position="394"/>
        <end position="421"/>
    </location>
</feature>
<dbReference type="PROSITE" id="PS51391">
    <property type="entry name" value="CID"/>
    <property type="match status" value="1"/>
</dbReference>
<dbReference type="InterPro" id="IPR048830">
    <property type="entry name" value="PCF11_helical"/>
</dbReference>
<evidence type="ECO:0000256" key="10">
    <source>
        <dbReference type="ARBA" id="ARBA00057101"/>
    </source>
</evidence>
<feature type="compositionally biased region" description="Low complexity" evidence="14">
    <location>
        <begin position="1227"/>
        <end position="1240"/>
    </location>
</feature>
<feature type="compositionally biased region" description="Basic and acidic residues" evidence="14">
    <location>
        <begin position="329"/>
        <end position="354"/>
    </location>
</feature>
<evidence type="ECO:0000256" key="5">
    <source>
        <dbReference type="ARBA" id="ARBA00022664"/>
    </source>
</evidence>
<dbReference type="InterPro" id="IPR047415">
    <property type="entry name" value="Pcf11_CID"/>
</dbReference>
<feature type="compositionally biased region" description="Basic and acidic residues" evidence="14">
    <location>
        <begin position="1636"/>
        <end position="1647"/>
    </location>
</feature>
<dbReference type="GO" id="GO:0000993">
    <property type="term" value="F:RNA polymerase II complex binding"/>
    <property type="evidence" value="ECO:0007669"/>
    <property type="project" value="InterPro"/>
</dbReference>
<dbReference type="EMBL" id="JAACNH010000002">
    <property type="protein sequence ID" value="KAG8453081.1"/>
    <property type="molecule type" value="Genomic_DNA"/>
</dbReference>
<feature type="compositionally biased region" description="Basic and acidic residues" evidence="14">
    <location>
        <begin position="788"/>
        <end position="802"/>
    </location>
</feature>
<feature type="compositionally biased region" description="Polar residues" evidence="14">
    <location>
        <begin position="1335"/>
        <end position="1347"/>
    </location>
</feature>
<evidence type="ECO:0000256" key="11">
    <source>
        <dbReference type="ARBA" id="ARBA00063659"/>
    </source>
</evidence>
<dbReference type="Pfam" id="PF20827">
    <property type="entry name" value="PCF11_charged"/>
    <property type="match status" value="1"/>
</dbReference>
<dbReference type="Pfam" id="PF21936">
    <property type="entry name" value="Pcf11_C"/>
    <property type="match status" value="1"/>
</dbReference>
<feature type="compositionally biased region" description="Polar residues" evidence="14">
    <location>
        <begin position="227"/>
        <end position="237"/>
    </location>
</feature>
<evidence type="ECO:0000256" key="4">
    <source>
        <dbReference type="ARBA" id="ARBA00022553"/>
    </source>
</evidence>
<feature type="compositionally biased region" description="Polar residues" evidence="14">
    <location>
        <begin position="1306"/>
        <end position="1321"/>
    </location>
</feature>
<dbReference type="GO" id="GO:0031124">
    <property type="term" value="P:mRNA 3'-end processing"/>
    <property type="evidence" value="ECO:0007669"/>
    <property type="project" value="InterPro"/>
</dbReference>
<evidence type="ECO:0000256" key="3">
    <source>
        <dbReference type="ARBA" id="ARBA00022499"/>
    </source>
</evidence>
<evidence type="ECO:0000256" key="1">
    <source>
        <dbReference type="ARBA" id="ARBA00004123"/>
    </source>
</evidence>
<organism evidence="16 17">
    <name type="scientific">Hymenochirus boettgeri</name>
    <name type="common">Congo dwarf clawed frog</name>
    <dbReference type="NCBI Taxonomy" id="247094"/>
    <lineage>
        <taxon>Eukaryota</taxon>
        <taxon>Metazoa</taxon>
        <taxon>Chordata</taxon>
        <taxon>Craniata</taxon>
        <taxon>Vertebrata</taxon>
        <taxon>Euteleostomi</taxon>
        <taxon>Amphibia</taxon>
        <taxon>Batrachia</taxon>
        <taxon>Anura</taxon>
        <taxon>Pipoidea</taxon>
        <taxon>Pipidae</taxon>
        <taxon>Pipinae</taxon>
        <taxon>Hymenochirus</taxon>
    </lineage>
</organism>
<evidence type="ECO:0000259" key="15">
    <source>
        <dbReference type="PROSITE" id="PS51391"/>
    </source>
</evidence>
<keyword evidence="5" id="KW-0507">mRNA processing</keyword>
<evidence type="ECO:0000256" key="12">
    <source>
        <dbReference type="ARBA" id="ARBA00068814"/>
    </source>
</evidence>
<feature type="compositionally biased region" description="Basic and acidic residues" evidence="14">
    <location>
        <begin position="270"/>
        <end position="284"/>
    </location>
</feature>
<name>A0A8T2KEM8_9PIPI</name>
<comment type="caution">
    <text evidence="16">The sequence shown here is derived from an EMBL/GenBank/DDBJ whole genome shotgun (WGS) entry which is preliminary data.</text>
</comment>
<evidence type="ECO:0000256" key="8">
    <source>
        <dbReference type="ARBA" id="ARBA00023054"/>
    </source>
</evidence>
<feature type="compositionally biased region" description="Basic residues" evidence="14">
    <location>
        <begin position="452"/>
        <end position="461"/>
    </location>
</feature>
<evidence type="ECO:0000313" key="16">
    <source>
        <dbReference type="EMBL" id="KAG8453081.1"/>
    </source>
</evidence>
<feature type="region of interest" description="Disordered" evidence="14">
    <location>
        <begin position="1636"/>
        <end position="1657"/>
    </location>
</feature>
<feature type="compositionally biased region" description="Basic and acidic residues" evidence="14">
    <location>
        <begin position="504"/>
        <end position="540"/>
    </location>
</feature>
<dbReference type="InterPro" id="IPR045154">
    <property type="entry name" value="PCF11-like"/>
</dbReference>
<dbReference type="FunFam" id="1.25.40.90:FF:000015">
    <property type="entry name" value="Pre-mRNA cleavage complex 2 protein Pcf11"/>
    <property type="match status" value="1"/>
</dbReference>
<feature type="region of interest" description="Disordered" evidence="14">
    <location>
        <begin position="955"/>
        <end position="1083"/>
    </location>
</feature>
<dbReference type="InterPro" id="IPR021605">
    <property type="entry name" value="Pcf11_Clp1-ID"/>
</dbReference>
<comment type="subcellular location">
    <subcellularLocation>
        <location evidence="1">Nucleus</location>
    </subcellularLocation>
</comment>
<keyword evidence="9" id="KW-0539">Nucleus</keyword>
<comment type="subunit">
    <text evidence="11">Associates with the phosphorylated CTD domain of POLR2A /RNA polymerase II.</text>
</comment>
<proteinExistence type="predicted"/>
<dbReference type="GO" id="GO:0005737">
    <property type="term" value="C:cytoplasm"/>
    <property type="evidence" value="ECO:0007669"/>
    <property type="project" value="TreeGrafter"/>
</dbReference>
<feature type="compositionally biased region" description="Acidic residues" evidence="14">
    <location>
        <begin position="1422"/>
        <end position="1435"/>
    </location>
</feature>
<feature type="compositionally biased region" description="Low complexity" evidence="14">
    <location>
        <begin position="1403"/>
        <end position="1413"/>
    </location>
</feature>
<evidence type="ECO:0000313" key="17">
    <source>
        <dbReference type="Proteomes" id="UP000812440"/>
    </source>
</evidence>
<evidence type="ECO:0000256" key="9">
    <source>
        <dbReference type="ARBA" id="ARBA00023242"/>
    </source>
</evidence>
<keyword evidence="3" id="KW-1017">Isopeptide bond</keyword>
<feature type="compositionally biased region" description="Low complexity" evidence="14">
    <location>
        <begin position="803"/>
        <end position="813"/>
    </location>
</feature>
<dbReference type="InterPro" id="IPR048829">
    <property type="entry name" value="PCF11_RFEG_rpt"/>
</dbReference>
<feature type="region of interest" description="Disordered" evidence="14">
    <location>
        <begin position="158"/>
        <end position="193"/>
    </location>
</feature>
<feature type="domain" description="CID" evidence="15">
    <location>
        <begin position="7"/>
        <end position="135"/>
    </location>
</feature>
<feature type="region of interest" description="Disordered" evidence="14">
    <location>
        <begin position="1400"/>
        <end position="1437"/>
    </location>
</feature>
<evidence type="ECO:0000256" key="14">
    <source>
        <dbReference type="SAM" id="MobiDB-lite"/>
    </source>
</evidence>
<feature type="compositionally biased region" description="Basic and acidic residues" evidence="14">
    <location>
        <begin position="365"/>
        <end position="385"/>
    </location>
</feature>
<feature type="compositionally biased region" description="Basic and acidic residues" evidence="14">
    <location>
        <begin position="582"/>
        <end position="597"/>
    </location>
</feature>
<dbReference type="GO" id="GO:0003729">
    <property type="term" value="F:mRNA binding"/>
    <property type="evidence" value="ECO:0007669"/>
    <property type="project" value="InterPro"/>
</dbReference>
<dbReference type="Gene3D" id="1.25.40.90">
    <property type="match status" value="1"/>
</dbReference>
<keyword evidence="17" id="KW-1185">Reference proteome</keyword>
<comment type="function">
    <text evidence="10">Component of pre-mRNA cleavage complex II, which promotes transcription termination by RNA polymerase II.</text>
</comment>
<keyword evidence="6" id="KW-0832">Ubl conjugation</keyword>
<dbReference type="Pfam" id="PF04818">
    <property type="entry name" value="CID"/>
    <property type="match status" value="1"/>
</dbReference>
<feature type="region of interest" description="Disordered" evidence="14">
    <location>
        <begin position="788"/>
        <end position="829"/>
    </location>
</feature>
<feature type="compositionally biased region" description="Polar residues" evidence="14">
    <location>
        <begin position="598"/>
        <end position="615"/>
    </location>
</feature>